<keyword evidence="6 13" id="KW-0312">Gluconeogenesis</keyword>
<evidence type="ECO:0000256" key="2">
    <source>
        <dbReference type="ARBA" id="ARBA00004742"/>
    </source>
</evidence>
<evidence type="ECO:0000256" key="10">
    <source>
        <dbReference type="ARBA" id="ARBA00023014"/>
    </source>
</evidence>
<dbReference type="InterPro" id="IPR004644">
    <property type="entry name" value="Fe-S_L-Ser_mono"/>
</dbReference>
<dbReference type="InterPro" id="IPR005130">
    <property type="entry name" value="Ser_deHydtase-like_asu"/>
</dbReference>
<evidence type="ECO:0000256" key="9">
    <source>
        <dbReference type="ARBA" id="ARBA00023004"/>
    </source>
</evidence>
<name>A0A7I9V8E9_9ACTN</name>
<evidence type="ECO:0000256" key="1">
    <source>
        <dbReference type="ARBA" id="ARBA00001966"/>
    </source>
</evidence>
<dbReference type="InterPro" id="IPR051318">
    <property type="entry name" value="Fe-S_L-Ser"/>
</dbReference>
<dbReference type="RefSeq" id="WP_161895368.1">
    <property type="nucleotide sequence ID" value="NZ_BJOV01000003.1"/>
</dbReference>
<dbReference type="GO" id="GO:0051539">
    <property type="term" value="F:4 iron, 4 sulfur cluster binding"/>
    <property type="evidence" value="ECO:0007669"/>
    <property type="project" value="UniProtKB-UniRule"/>
</dbReference>
<dbReference type="AlphaFoldDB" id="A0A7I9V8E9"/>
<dbReference type="FunFam" id="3.30.1330.90:FF:000001">
    <property type="entry name" value="L-serine ammonia-lyase 1"/>
    <property type="match status" value="1"/>
</dbReference>
<reference evidence="17" key="1">
    <citation type="submission" date="2019-06" db="EMBL/GenBank/DDBJ databases">
        <title>Gordonia isolated from sludge of a wastewater treatment plant.</title>
        <authorList>
            <person name="Tamura T."/>
            <person name="Aoyama K."/>
            <person name="Kang Y."/>
            <person name="Saito S."/>
            <person name="Akiyama N."/>
            <person name="Yazawa K."/>
            <person name="Gonoi T."/>
            <person name="Mikami Y."/>
        </authorList>
    </citation>
    <scope>NUCLEOTIDE SEQUENCE [LARGE SCALE GENOMIC DNA]</scope>
    <source>
        <strain evidence="17">NBRC 107696</strain>
    </source>
</reference>
<comment type="pathway">
    <text evidence="2">Carbohydrate biosynthesis; gluconeogenesis.</text>
</comment>
<evidence type="ECO:0000259" key="15">
    <source>
        <dbReference type="Pfam" id="PF03315"/>
    </source>
</evidence>
<dbReference type="GO" id="GO:0006094">
    <property type="term" value="P:gluconeogenesis"/>
    <property type="evidence" value="ECO:0007669"/>
    <property type="project" value="UniProtKB-KW"/>
</dbReference>
<dbReference type="Pfam" id="PF03313">
    <property type="entry name" value="SDH_alpha"/>
    <property type="match status" value="1"/>
</dbReference>
<dbReference type="InterPro" id="IPR005131">
    <property type="entry name" value="Ser_deHydtase_bsu"/>
</dbReference>
<keyword evidence="8 13" id="KW-0479">Metal-binding</keyword>
<dbReference type="GO" id="GO:0046872">
    <property type="term" value="F:metal ion binding"/>
    <property type="evidence" value="ECO:0007669"/>
    <property type="project" value="UniProtKB-KW"/>
</dbReference>
<evidence type="ECO:0000259" key="14">
    <source>
        <dbReference type="Pfam" id="PF03313"/>
    </source>
</evidence>
<evidence type="ECO:0000256" key="8">
    <source>
        <dbReference type="ARBA" id="ARBA00022723"/>
    </source>
</evidence>
<dbReference type="Proteomes" id="UP000444960">
    <property type="component" value="Unassembled WGS sequence"/>
</dbReference>
<evidence type="ECO:0000256" key="5">
    <source>
        <dbReference type="ARBA" id="ARBA00018995"/>
    </source>
</evidence>
<comment type="similarity">
    <text evidence="3 13">Belongs to the iron-sulfur dependent L-serine dehydratase family.</text>
</comment>
<keyword evidence="9 13" id="KW-0408">Iron</keyword>
<dbReference type="EC" id="4.3.1.17" evidence="4 13"/>
<evidence type="ECO:0000256" key="12">
    <source>
        <dbReference type="ARBA" id="ARBA00049406"/>
    </source>
</evidence>
<evidence type="ECO:0000256" key="3">
    <source>
        <dbReference type="ARBA" id="ARBA00008636"/>
    </source>
</evidence>
<evidence type="ECO:0000256" key="7">
    <source>
        <dbReference type="ARBA" id="ARBA00022485"/>
    </source>
</evidence>
<dbReference type="Pfam" id="PF03315">
    <property type="entry name" value="SDH_beta"/>
    <property type="match status" value="1"/>
</dbReference>
<protein>
    <recommendedName>
        <fullName evidence="5 13">L-serine dehydratase</fullName>
        <ecNumber evidence="4 13">4.3.1.17</ecNumber>
    </recommendedName>
</protein>
<dbReference type="EMBL" id="BJOV01000003">
    <property type="protein sequence ID" value="GEE01597.1"/>
    <property type="molecule type" value="Genomic_DNA"/>
</dbReference>
<dbReference type="NCBIfam" id="TIGR00720">
    <property type="entry name" value="sda_mono"/>
    <property type="match status" value="1"/>
</dbReference>
<evidence type="ECO:0000313" key="17">
    <source>
        <dbReference type="Proteomes" id="UP000444960"/>
    </source>
</evidence>
<keyword evidence="10 13" id="KW-0411">Iron-sulfur</keyword>
<evidence type="ECO:0000256" key="11">
    <source>
        <dbReference type="ARBA" id="ARBA00023239"/>
    </source>
</evidence>
<dbReference type="GO" id="GO:0003941">
    <property type="term" value="F:L-serine ammonia-lyase activity"/>
    <property type="evidence" value="ECO:0007669"/>
    <property type="project" value="UniProtKB-UniRule"/>
</dbReference>
<dbReference type="Gene3D" id="3.30.1330.90">
    <property type="entry name" value="D-3-phosphoglycerate dehydrogenase, domain 3"/>
    <property type="match status" value="1"/>
</dbReference>
<feature type="domain" description="Serine dehydratase-like alpha subunit" evidence="14">
    <location>
        <begin position="175"/>
        <end position="437"/>
    </location>
</feature>
<evidence type="ECO:0000256" key="13">
    <source>
        <dbReference type="RuleBase" id="RU366059"/>
    </source>
</evidence>
<keyword evidence="11 13" id="KW-0456">Lyase</keyword>
<evidence type="ECO:0000256" key="6">
    <source>
        <dbReference type="ARBA" id="ARBA00022432"/>
    </source>
</evidence>
<keyword evidence="17" id="KW-1185">Reference proteome</keyword>
<comment type="caution">
    <text evidence="16">The sequence shown here is derived from an EMBL/GenBank/DDBJ whole genome shotgun (WGS) entry which is preliminary data.</text>
</comment>
<feature type="domain" description="Serine dehydratase beta chain" evidence="15">
    <location>
        <begin position="3"/>
        <end position="149"/>
    </location>
</feature>
<evidence type="ECO:0000313" key="16">
    <source>
        <dbReference type="EMBL" id="GEE01597.1"/>
    </source>
</evidence>
<dbReference type="OrthoDB" id="9805537at2"/>
<dbReference type="PANTHER" id="PTHR30182:SF1">
    <property type="entry name" value="L-SERINE DEHYDRATASE 1"/>
    <property type="match status" value="1"/>
</dbReference>
<sequence>MISVFDLFSIGIGPSSSHTVGPMRAAAEFAASVADDPRVARVDVGLYGSLGATGRGHGSDRAVVLGLEGERPEDIDPAVVDARFDAANASGTLRLGGVRTVAFEVGLIADRSLPRHPNGMRFKAFDDDGNVLRETTSYSIGGGFVVGDEAEVPDTTVVPHPFRTAVDLLDCADRTGLPISGVMRADEEARRSPAEVSTGLRRIWDAMQRCIDTGLHTEGMLPGPLRVRRRAGTLRARLDASPSDDPLRHIDWVTAFALAVNEENAAGGRIVTAPTNGAAGILPAVLAYYMRFVPGAESGDCERFLLTAGAIAVLFKENASISGAEVGCQGEVGSACSMAAGALCELLGGSPSQVENAAEIGMEHNLGLTCDPIGGLVQIPCIERNAMAAVKAITAARIALNQDGPHVVSLDRVIATMRETGADMSDKYKETSRGGLAVNVIEC</sequence>
<organism evidence="16 17">
    <name type="scientific">Gordonia spumicola</name>
    <dbReference type="NCBI Taxonomy" id="589161"/>
    <lineage>
        <taxon>Bacteria</taxon>
        <taxon>Bacillati</taxon>
        <taxon>Actinomycetota</taxon>
        <taxon>Actinomycetes</taxon>
        <taxon>Mycobacteriales</taxon>
        <taxon>Gordoniaceae</taxon>
        <taxon>Gordonia</taxon>
    </lineage>
</organism>
<dbReference type="SUPFAM" id="SSF143548">
    <property type="entry name" value="Serine metabolism enzymes domain"/>
    <property type="match status" value="1"/>
</dbReference>
<dbReference type="PANTHER" id="PTHR30182">
    <property type="entry name" value="L-SERINE DEHYDRATASE"/>
    <property type="match status" value="1"/>
</dbReference>
<keyword evidence="7 13" id="KW-0004">4Fe-4S</keyword>
<comment type="cofactor">
    <cofactor evidence="1 13">
        <name>[4Fe-4S] cluster</name>
        <dbReference type="ChEBI" id="CHEBI:49883"/>
    </cofactor>
</comment>
<gene>
    <name evidence="16" type="primary">sdaA</name>
    <name evidence="16" type="ORF">nbrc107696_20430</name>
</gene>
<accession>A0A7I9V8E9</accession>
<dbReference type="InterPro" id="IPR029009">
    <property type="entry name" value="ASB_dom_sf"/>
</dbReference>
<comment type="catalytic activity">
    <reaction evidence="12 13">
        <text>L-serine = pyruvate + NH4(+)</text>
        <dbReference type="Rhea" id="RHEA:19169"/>
        <dbReference type="ChEBI" id="CHEBI:15361"/>
        <dbReference type="ChEBI" id="CHEBI:28938"/>
        <dbReference type="ChEBI" id="CHEBI:33384"/>
        <dbReference type="EC" id="4.3.1.17"/>
    </reaction>
</comment>
<proteinExistence type="inferred from homology"/>
<evidence type="ECO:0000256" key="4">
    <source>
        <dbReference type="ARBA" id="ARBA00012093"/>
    </source>
</evidence>